<dbReference type="SUPFAM" id="SSF48208">
    <property type="entry name" value="Six-hairpin glycosidases"/>
    <property type="match status" value="1"/>
</dbReference>
<evidence type="ECO:0000256" key="4">
    <source>
        <dbReference type="SAM" id="MobiDB-lite"/>
    </source>
</evidence>
<evidence type="ECO:0000256" key="1">
    <source>
        <dbReference type="ARBA" id="ARBA00001445"/>
    </source>
</evidence>
<feature type="domain" description="Bacterial alpha-L-rhamnosidase N-terminal" evidence="7">
    <location>
        <begin position="253"/>
        <end position="379"/>
    </location>
</feature>
<dbReference type="Pfam" id="PF05592">
    <property type="entry name" value="Bac_rhamnosid"/>
    <property type="match status" value="1"/>
</dbReference>
<feature type="domain" description="Alpha-L-rhamnosidase concanavalin-like" evidence="6">
    <location>
        <begin position="418"/>
        <end position="516"/>
    </location>
</feature>
<dbReference type="InterPro" id="IPR012341">
    <property type="entry name" value="6hp_glycosidase-like_sf"/>
</dbReference>
<dbReference type="Gene3D" id="2.60.40.10">
    <property type="entry name" value="Immunoglobulins"/>
    <property type="match status" value="1"/>
</dbReference>
<dbReference type="Gene3D" id="2.60.420.10">
    <property type="entry name" value="Maltose phosphorylase, domain 3"/>
    <property type="match status" value="1"/>
</dbReference>
<dbReference type="EMBL" id="MCFG01000213">
    <property type="protein sequence ID" value="ORX78381.1"/>
    <property type="molecule type" value="Genomic_DNA"/>
</dbReference>
<comment type="catalytic activity">
    <reaction evidence="1">
        <text>Hydrolysis of terminal non-reducing alpha-L-rhamnose residues in alpha-L-rhamnosides.</text>
        <dbReference type="EC" id="3.2.1.40"/>
    </reaction>
</comment>
<reference evidence="10 11" key="2">
    <citation type="submission" date="2016-08" db="EMBL/GenBank/DDBJ databases">
        <title>Pervasive Adenine N6-methylation of Active Genes in Fungi.</title>
        <authorList>
            <consortium name="DOE Joint Genome Institute"/>
            <person name="Mondo S.J."/>
            <person name="Dannebaum R.O."/>
            <person name="Kuo R.C."/>
            <person name="Labutti K."/>
            <person name="Haridas S."/>
            <person name="Kuo A."/>
            <person name="Salamov A."/>
            <person name="Ahrendt S.R."/>
            <person name="Lipzen A."/>
            <person name="Sullivan W."/>
            <person name="Andreopoulos W.B."/>
            <person name="Clum A."/>
            <person name="Lindquist E."/>
            <person name="Daum C."/>
            <person name="Ramamoorthy G.K."/>
            <person name="Gryganskyi A."/>
            <person name="Culley D."/>
            <person name="Magnuson J.K."/>
            <person name="James T.Y."/>
            <person name="O'Malley M.A."/>
            <person name="Stajich J.E."/>
            <person name="Spatafora J.W."/>
            <person name="Visel A."/>
            <person name="Grigoriev I.V."/>
        </authorList>
    </citation>
    <scope>NUCLEOTIDE SEQUENCE [LARGE SCALE GENOMIC DNA]</scope>
    <source>
        <strain evidence="10 11">S4</strain>
    </source>
</reference>
<evidence type="ECO:0000259" key="7">
    <source>
        <dbReference type="Pfam" id="PF08531"/>
    </source>
</evidence>
<dbReference type="Gene3D" id="2.60.120.260">
    <property type="entry name" value="Galactose-binding domain-like"/>
    <property type="match status" value="2"/>
</dbReference>
<keyword evidence="11" id="KW-1185">Reference proteome</keyword>
<evidence type="ECO:0000256" key="5">
    <source>
        <dbReference type="SAM" id="SignalP"/>
    </source>
</evidence>
<dbReference type="PANTHER" id="PTHR33307:SF6">
    <property type="entry name" value="ALPHA-RHAMNOSIDASE (EUROFUNG)-RELATED"/>
    <property type="match status" value="1"/>
</dbReference>
<dbReference type="Pfam" id="PF17389">
    <property type="entry name" value="Bac_rhamnosid6H"/>
    <property type="match status" value="1"/>
</dbReference>
<dbReference type="Pfam" id="PF08531">
    <property type="entry name" value="Bac_rhamnosid_N"/>
    <property type="match status" value="1"/>
</dbReference>
<dbReference type="Gene3D" id="1.50.10.10">
    <property type="match status" value="1"/>
</dbReference>
<dbReference type="InterPro" id="IPR008928">
    <property type="entry name" value="6-hairpin_glycosidase_sf"/>
</dbReference>
<evidence type="ECO:0000313" key="11">
    <source>
        <dbReference type="Proteomes" id="UP000193944"/>
    </source>
</evidence>
<dbReference type="EC" id="3.2.1.40" evidence="2"/>
<dbReference type="Proteomes" id="UP000193944">
    <property type="component" value="Unassembled WGS sequence"/>
</dbReference>
<sequence length="1051" mass="119064">MLIRKILLVLIASQAVFAKVNEKCYHGKGVCISTKDCFESGGSIKKNLCHHSHSECCILPKSIKTKKTKTKTKKIIVTATTKIAETSSESVKTPTESVEIPSETVETPSESVETPSENGMKITRLKLNGIVNPLGFDYNKLIASWNVEDTKALKLKNGILEVAEDEKFTNVIFKKNSEDLDQIGELIDIKLKPRTRYFWKVTITGDNGETATSKTQFFETGKMNETWTGKWIAAEEGADYHPIFRKVLQLKEKPIKARLYVSCLGVFEAYLDGQKIGDENLTPYINDYVTGMQIITFDVIDQLKTDSTLDIQVGKGWYMSKFAIDGGYNFGERMEAIAELHVSYKDGTEEIISSDSSWKVLKSDVTESGIYYGEDLDRTVGNPEMGSAVEVKGERELLDRYSLPVKVMKVLKPKEIITTPKGETVIDFGQNHAGVMEFDADFPEGTVITIDCGEVLQQGNFYNENYREARSRFVYKSDGRKETIHPRFTFFGYRYLRIQGWPESTELTLDKIRSNVLYSEMERTGFIETSNTKINRLYQNCIWGQKSNFLDMPTDCPQRDERLGWTGDAQVFSQTASYNMDTRAFYKKFLRDLGLDAKRNDGGISSYIPHTPISTVSVASIWGDAGIIIPNVIYNTYGSLDDIEEHYEMMKGWIEYMHRNDVENGDMGFFLLPFQFGDWLGLDGITEQSYKGGTNDDYLGSVYYYHSTVLTAEIAGLLGKKDDQEKYETLAKKIKKAVLDEYFSITGRLSCDTQASYIVAFAFDLYVNKEKLINQFMDRLRKDSYQIKCGFVGAPLLLTTLSKIGKIDMAYRFFFNESYPSWLYSVNLGATTIWERWNSLLEDGSISGTGMNSLNHYSYGTVVQFMYEYIGGIRSSSPGFKTAIIAPEPIMKFRYFNSKIITASGKYESNWNIAEDGILTLNISVPFSGKADVTLPRFSTSKLNATGINVNEIKEDGTVTLLAGDYEISYMPSSDYRKIYGPETRLLDLADDDEVMELLQKELPIAYGIISGRDIELGYETLGSLPYQYFYGFVADEVYPVLEKIYNMSRW</sequence>
<proteinExistence type="predicted"/>
<keyword evidence="3" id="KW-0378">Hydrolase</keyword>
<name>A0A1Y1WXV5_9FUNG</name>
<feature type="compositionally biased region" description="Low complexity" evidence="4">
    <location>
        <begin position="101"/>
        <end position="117"/>
    </location>
</feature>
<dbReference type="STRING" id="1754192.A0A1Y1WXV5"/>
<gene>
    <name evidence="10" type="ORF">BCR32DRAFT_328587</name>
</gene>
<feature type="signal peptide" evidence="5">
    <location>
        <begin position="1"/>
        <end position="18"/>
    </location>
</feature>
<feature type="chain" id="PRO_5013118759" description="alpha-L-rhamnosidase" evidence="5">
    <location>
        <begin position="19"/>
        <end position="1051"/>
    </location>
</feature>
<evidence type="ECO:0000259" key="6">
    <source>
        <dbReference type="Pfam" id="PF05592"/>
    </source>
</evidence>
<reference evidence="10 11" key="1">
    <citation type="submission" date="2016-08" db="EMBL/GenBank/DDBJ databases">
        <title>A Parts List for Fungal Cellulosomes Revealed by Comparative Genomics.</title>
        <authorList>
            <consortium name="DOE Joint Genome Institute"/>
            <person name="Haitjema C.H."/>
            <person name="Gilmore S.P."/>
            <person name="Henske J.K."/>
            <person name="Solomon K.V."/>
            <person name="De Groot R."/>
            <person name="Kuo A."/>
            <person name="Mondo S.J."/>
            <person name="Salamov A.A."/>
            <person name="Labutti K."/>
            <person name="Zhao Z."/>
            <person name="Chiniquy J."/>
            <person name="Barry K."/>
            <person name="Brewer H.M."/>
            <person name="Purvine S.O."/>
            <person name="Wright A.T."/>
            <person name="Boxma B."/>
            <person name="Van Alen T."/>
            <person name="Hackstein J.H."/>
            <person name="Baker S.E."/>
            <person name="Grigoriev I.V."/>
            <person name="O'Malley M.A."/>
        </authorList>
    </citation>
    <scope>NUCLEOTIDE SEQUENCE [LARGE SCALE GENOMIC DNA]</scope>
    <source>
        <strain evidence="10 11">S4</strain>
    </source>
</reference>
<dbReference type="InterPro" id="IPR035396">
    <property type="entry name" value="Bac_rhamnosid6H"/>
</dbReference>
<dbReference type="InterPro" id="IPR008902">
    <property type="entry name" value="Rhamnosid_concanavalin"/>
</dbReference>
<dbReference type="AlphaFoldDB" id="A0A1Y1WXV5"/>
<organism evidence="10 11">
    <name type="scientific">Anaeromyces robustus</name>
    <dbReference type="NCBI Taxonomy" id="1754192"/>
    <lineage>
        <taxon>Eukaryota</taxon>
        <taxon>Fungi</taxon>
        <taxon>Fungi incertae sedis</taxon>
        <taxon>Chytridiomycota</taxon>
        <taxon>Chytridiomycota incertae sedis</taxon>
        <taxon>Neocallimastigomycetes</taxon>
        <taxon>Neocallimastigales</taxon>
        <taxon>Neocallimastigaceae</taxon>
        <taxon>Anaeromyces</taxon>
    </lineage>
</organism>
<dbReference type="InterPro" id="IPR035398">
    <property type="entry name" value="Bac_rhamnosid_C"/>
</dbReference>
<dbReference type="PIRSF" id="PIRSF010631">
    <property type="entry name" value="A-rhamnsds"/>
    <property type="match status" value="1"/>
</dbReference>
<dbReference type="OrthoDB" id="10036721at2759"/>
<feature type="domain" description="Alpha-L-rhamnosidase C-terminal" evidence="9">
    <location>
        <begin position="872"/>
        <end position="942"/>
    </location>
</feature>
<evidence type="ECO:0000313" key="10">
    <source>
        <dbReference type="EMBL" id="ORX78381.1"/>
    </source>
</evidence>
<protein>
    <recommendedName>
        <fullName evidence="2">alpha-L-rhamnosidase</fullName>
        <ecNumber evidence="2">3.2.1.40</ecNumber>
    </recommendedName>
</protein>
<evidence type="ECO:0000259" key="9">
    <source>
        <dbReference type="Pfam" id="PF17390"/>
    </source>
</evidence>
<comment type="caution">
    <text evidence="10">The sequence shown here is derived from an EMBL/GenBank/DDBJ whole genome shotgun (WGS) entry which is preliminary data.</text>
</comment>
<dbReference type="InterPro" id="IPR013783">
    <property type="entry name" value="Ig-like_fold"/>
</dbReference>
<feature type="region of interest" description="Disordered" evidence="4">
    <location>
        <begin position="88"/>
        <end position="117"/>
    </location>
</feature>
<dbReference type="GO" id="GO:0030596">
    <property type="term" value="F:alpha-L-rhamnosidase activity"/>
    <property type="evidence" value="ECO:0007669"/>
    <property type="project" value="UniProtKB-EC"/>
</dbReference>
<dbReference type="PANTHER" id="PTHR33307">
    <property type="entry name" value="ALPHA-RHAMNOSIDASE (EUROFUNG)"/>
    <property type="match status" value="1"/>
</dbReference>
<dbReference type="Pfam" id="PF25788">
    <property type="entry name" value="Ig_Rha78A_N"/>
    <property type="match status" value="1"/>
</dbReference>
<dbReference type="Pfam" id="PF17390">
    <property type="entry name" value="Bac_rhamnosid_C"/>
    <property type="match status" value="1"/>
</dbReference>
<evidence type="ECO:0000259" key="8">
    <source>
        <dbReference type="Pfam" id="PF17389"/>
    </source>
</evidence>
<evidence type="ECO:0000256" key="2">
    <source>
        <dbReference type="ARBA" id="ARBA00012652"/>
    </source>
</evidence>
<feature type="domain" description="Alpha-L-rhamnosidase six-hairpin glycosidase" evidence="8">
    <location>
        <begin position="522"/>
        <end position="870"/>
    </location>
</feature>
<accession>A0A1Y1WXV5</accession>
<dbReference type="InterPro" id="IPR013737">
    <property type="entry name" value="Bac_rhamnosid_N"/>
</dbReference>
<evidence type="ECO:0000256" key="3">
    <source>
        <dbReference type="ARBA" id="ARBA00022801"/>
    </source>
</evidence>
<dbReference type="GO" id="GO:0005975">
    <property type="term" value="P:carbohydrate metabolic process"/>
    <property type="evidence" value="ECO:0007669"/>
    <property type="project" value="InterPro"/>
</dbReference>
<dbReference type="InterPro" id="IPR016007">
    <property type="entry name" value="Alpha_rhamnosid"/>
</dbReference>
<keyword evidence="5" id="KW-0732">Signal</keyword>